<keyword evidence="8" id="KW-0472">Membrane</keyword>
<dbReference type="Pfam" id="PF15711">
    <property type="entry name" value="ILEI"/>
    <property type="match status" value="1"/>
</dbReference>
<dbReference type="GO" id="GO:0005576">
    <property type="term" value="C:extracellular region"/>
    <property type="evidence" value="ECO:0007669"/>
    <property type="project" value="UniProtKB-SubCell"/>
</dbReference>
<keyword evidence="6" id="KW-1015">Disulfide bond</keyword>
<name>A0A672YS48_9TELE</name>
<feature type="transmembrane region" description="Helical" evidence="8">
    <location>
        <begin position="21"/>
        <end position="39"/>
    </location>
</feature>
<dbReference type="Proteomes" id="UP000472271">
    <property type="component" value="Chromosome 6"/>
</dbReference>
<dbReference type="CDD" id="cd13940">
    <property type="entry name" value="ILEI_FAM3C"/>
    <property type="match status" value="1"/>
</dbReference>
<evidence type="ECO:0000256" key="3">
    <source>
        <dbReference type="ARBA" id="ARBA00022525"/>
    </source>
</evidence>
<evidence type="ECO:0000256" key="5">
    <source>
        <dbReference type="ARBA" id="ARBA00022734"/>
    </source>
</evidence>
<keyword evidence="8" id="KW-1133">Transmembrane helix</keyword>
<comment type="subcellular location">
    <subcellularLocation>
        <location evidence="1">Secreted</location>
    </subcellularLocation>
</comment>
<reference evidence="10" key="3">
    <citation type="submission" date="2025-09" db="UniProtKB">
        <authorList>
            <consortium name="Ensembl"/>
        </authorList>
    </citation>
    <scope>IDENTIFICATION</scope>
</reference>
<keyword evidence="3" id="KW-0964">Secreted</keyword>
<dbReference type="Ensembl" id="ENSSORT00005007669.1">
    <property type="protein sequence ID" value="ENSSORP00005007390.1"/>
    <property type="gene ID" value="ENSSORG00005004227.1"/>
</dbReference>
<dbReference type="GO" id="GO:0030246">
    <property type="term" value="F:carbohydrate binding"/>
    <property type="evidence" value="ECO:0007669"/>
    <property type="project" value="UniProtKB-UniRule"/>
</dbReference>
<dbReference type="InterPro" id="IPR039477">
    <property type="entry name" value="ILEI/PANDER_dom"/>
</dbReference>
<dbReference type="InterPro" id="IPR039220">
    <property type="entry name" value="FAM3"/>
</dbReference>
<reference evidence="10" key="2">
    <citation type="submission" date="2025-08" db="UniProtKB">
        <authorList>
            <consortium name="Ensembl"/>
        </authorList>
    </citation>
    <scope>IDENTIFICATION</scope>
</reference>
<keyword evidence="8" id="KW-0812">Transmembrane</keyword>
<evidence type="ECO:0000313" key="10">
    <source>
        <dbReference type="Ensembl" id="ENSSORP00005007390.1"/>
    </source>
</evidence>
<evidence type="ECO:0000256" key="6">
    <source>
        <dbReference type="ARBA" id="ARBA00023157"/>
    </source>
</evidence>
<evidence type="ECO:0000259" key="9">
    <source>
        <dbReference type="Pfam" id="PF15711"/>
    </source>
</evidence>
<protein>
    <recommendedName>
        <fullName evidence="9">ILEI/PANDER domain-containing protein</fullName>
    </recommendedName>
</protein>
<dbReference type="PROSITE" id="PS52031">
    <property type="entry name" value="GG_LECTIN"/>
    <property type="match status" value="1"/>
</dbReference>
<dbReference type="InParanoid" id="A0A672YS48"/>
<accession>A0A672YS48</accession>
<feature type="domain" description="ILEI/PANDER" evidence="9">
    <location>
        <begin position="119"/>
        <end position="206"/>
    </location>
</feature>
<organism evidence="10 11">
    <name type="scientific">Sphaeramia orbicularis</name>
    <name type="common">orbiculate cardinalfish</name>
    <dbReference type="NCBI Taxonomy" id="375764"/>
    <lineage>
        <taxon>Eukaryota</taxon>
        <taxon>Metazoa</taxon>
        <taxon>Chordata</taxon>
        <taxon>Craniata</taxon>
        <taxon>Vertebrata</taxon>
        <taxon>Euteleostomi</taxon>
        <taxon>Actinopterygii</taxon>
        <taxon>Neopterygii</taxon>
        <taxon>Teleostei</taxon>
        <taxon>Neoteleostei</taxon>
        <taxon>Acanthomorphata</taxon>
        <taxon>Gobiaria</taxon>
        <taxon>Kurtiformes</taxon>
        <taxon>Apogonoidei</taxon>
        <taxon>Apogonidae</taxon>
        <taxon>Apogoninae</taxon>
        <taxon>Sphaeramia</taxon>
    </lineage>
</organism>
<reference evidence="10" key="1">
    <citation type="submission" date="2019-06" db="EMBL/GenBank/DDBJ databases">
        <authorList>
            <consortium name="Wellcome Sanger Institute Data Sharing"/>
        </authorList>
    </citation>
    <scope>NUCLEOTIDE SEQUENCE [LARGE SCALE GENOMIC DNA]</scope>
</reference>
<gene>
    <name evidence="10" type="primary">LOC115420458</name>
</gene>
<dbReference type="AlphaFoldDB" id="A0A672YS48"/>
<evidence type="ECO:0000256" key="4">
    <source>
        <dbReference type="ARBA" id="ARBA00022729"/>
    </source>
</evidence>
<dbReference type="InterPro" id="IPR039475">
    <property type="entry name" value="ILEI_FAM3C"/>
</dbReference>
<proteinExistence type="inferred from homology"/>
<evidence type="ECO:0000256" key="1">
    <source>
        <dbReference type="ARBA" id="ARBA00004613"/>
    </source>
</evidence>
<evidence type="ECO:0000256" key="8">
    <source>
        <dbReference type="SAM" id="Phobius"/>
    </source>
</evidence>
<keyword evidence="4" id="KW-0732">Signal</keyword>
<evidence type="ECO:0000256" key="7">
    <source>
        <dbReference type="PROSITE-ProRule" id="PRU01375"/>
    </source>
</evidence>
<evidence type="ECO:0000313" key="11">
    <source>
        <dbReference type="Proteomes" id="UP000472271"/>
    </source>
</evidence>
<sequence length="243" mass="26584">MLTVRIGKIKMARRQSVKGRIIQCILVGVSLIIFVTVILKQYSDTFKVDLHQALSEGSGSSVKPLQNPKQPADLCVKKDCPADHYSFYIHSGAANVVSPNICLQNKLVLGKAKDNAGTGLNIVVLNGKSGEVTKTDHFDMYSGDVKPLIEFLQSIEKGSIVLIASFDDPSSKLNEDAKKLIAELGSSAAQSLGFRDSWVFVGGKGATVQSNFEKVIKNNPAKNKYQQWPELIEMHGCIPKYME</sequence>
<comment type="similarity">
    <text evidence="2">Belongs to the FAM3 family.</text>
</comment>
<keyword evidence="5 7" id="KW-0430">Lectin</keyword>
<evidence type="ECO:0000256" key="2">
    <source>
        <dbReference type="ARBA" id="ARBA00010905"/>
    </source>
</evidence>
<keyword evidence="11" id="KW-1185">Reference proteome</keyword>
<dbReference type="PANTHER" id="PTHR14592">
    <property type="entry name" value="UNCHARACTERIZED FAM3"/>
    <property type="match status" value="1"/>
</dbReference>